<name>A0A391NNR0_9EUKA</name>
<dbReference type="InterPro" id="IPR006886">
    <property type="entry name" value="RNA_pol_III_Rpc5"/>
</dbReference>
<gene>
    <name evidence="2" type="ORF">KIPB_000733</name>
</gene>
<comment type="caution">
    <text evidence="2">The sequence shown here is derived from an EMBL/GenBank/DDBJ whole genome shotgun (WGS) entry which is preliminary data.</text>
</comment>
<keyword evidence="3" id="KW-1185">Reference proteome</keyword>
<keyword evidence="2" id="KW-0240">DNA-directed RNA polymerase</keyword>
<dbReference type="AlphaFoldDB" id="A0A391NNR0"/>
<feature type="region of interest" description="Disordered" evidence="1">
    <location>
        <begin position="75"/>
        <end position="94"/>
    </location>
</feature>
<reference evidence="2 3" key="1">
    <citation type="journal article" date="2018" name="PLoS ONE">
        <title>The draft genome of Kipferlia bialata reveals reductive genome evolution in fornicate parasites.</title>
        <authorList>
            <person name="Tanifuji G."/>
            <person name="Takabayashi S."/>
            <person name="Kume K."/>
            <person name="Takagi M."/>
            <person name="Nakayama T."/>
            <person name="Kamikawa R."/>
            <person name="Inagaki Y."/>
            <person name="Hashimoto T."/>
        </authorList>
    </citation>
    <scope>NUCLEOTIDE SEQUENCE [LARGE SCALE GENOMIC DNA]</scope>
    <source>
        <strain evidence="2">NY0173</strain>
    </source>
</reference>
<organism evidence="2 3">
    <name type="scientific">Kipferlia bialata</name>
    <dbReference type="NCBI Taxonomy" id="797122"/>
    <lineage>
        <taxon>Eukaryota</taxon>
        <taxon>Metamonada</taxon>
        <taxon>Carpediemonas-like organisms</taxon>
        <taxon>Kipferlia</taxon>
    </lineage>
</organism>
<dbReference type="Proteomes" id="UP000265618">
    <property type="component" value="Unassembled WGS sequence"/>
</dbReference>
<dbReference type="EMBL" id="BDIP01000089">
    <property type="protein sequence ID" value="GCA62026.1"/>
    <property type="molecule type" value="Genomic_DNA"/>
</dbReference>
<evidence type="ECO:0000313" key="2">
    <source>
        <dbReference type="EMBL" id="GCA62026.1"/>
    </source>
</evidence>
<dbReference type="PANTHER" id="PTHR12069:SF0">
    <property type="entry name" value="DNA-DIRECTED RNA POLYMERASE III SUBUNIT RPC5"/>
    <property type="match status" value="1"/>
</dbReference>
<evidence type="ECO:0000313" key="3">
    <source>
        <dbReference type="Proteomes" id="UP000265618"/>
    </source>
</evidence>
<protein>
    <submittedName>
        <fullName evidence="2">DNA-directed RNA polymerase III subunit Rpc5</fullName>
    </submittedName>
</protein>
<keyword evidence="2" id="KW-0804">Transcription</keyword>
<feature type="region of interest" description="Disordered" evidence="1">
    <location>
        <begin position="1"/>
        <end position="23"/>
    </location>
</feature>
<dbReference type="GO" id="GO:0042797">
    <property type="term" value="P:tRNA transcription by RNA polymerase III"/>
    <property type="evidence" value="ECO:0007669"/>
    <property type="project" value="TreeGrafter"/>
</dbReference>
<proteinExistence type="predicted"/>
<evidence type="ECO:0000256" key="1">
    <source>
        <dbReference type="SAM" id="MobiDB-lite"/>
    </source>
</evidence>
<accession>A0A391NNR0</accession>
<dbReference type="PANTHER" id="PTHR12069">
    <property type="entry name" value="DNA-DIRECTED RNA POLYMERASES III 80 KDA POLYPEPTIDE RNA POLYMERASE III SUBUNIT 5"/>
    <property type="match status" value="1"/>
</dbReference>
<dbReference type="Pfam" id="PF04801">
    <property type="entry name" value="RPC5"/>
    <property type="match status" value="1"/>
</dbReference>
<dbReference type="OrthoDB" id="340681at2759"/>
<sequence>MEVDQTETAPPRACPPGEFDDDPVEEEIDVYLSQAFGDNLSVFQYPLRPTWRRYPLQSISNIQMFPRTQEVSLECPTGLTPANEDPEATHRPPFLYLEGTSSRLRCVVSRY</sequence>
<dbReference type="GO" id="GO:0005666">
    <property type="term" value="C:RNA polymerase III complex"/>
    <property type="evidence" value="ECO:0007669"/>
    <property type="project" value="TreeGrafter"/>
</dbReference>